<evidence type="ECO:0000313" key="3">
    <source>
        <dbReference type="Proteomes" id="UP000315252"/>
    </source>
</evidence>
<keyword evidence="3" id="KW-1185">Reference proteome</keyword>
<dbReference type="EMBL" id="VHSH01000003">
    <property type="protein sequence ID" value="TQV80440.1"/>
    <property type="molecule type" value="Genomic_DNA"/>
</dbReference>
<dbReference type="Gene3D" id="3.40.50.2000">
    <property type="entry name" value="Glycogen Phosphorylase B"/>
    <property type="match status" value="2"/>
</dbReference>
<sequence>MSVKPPKRIAVLDRLDHAQGFGGAATLGLIDQALTLAGFETLDAAPLLEQTARRPERLPDAWVTVSDHAQHQDAERFCHSQSLPHHYVDPTLSHGSETSPHQRDNGSNHLTIAPFLDPGPYFAAQRDAASLRQNLSQRHALPVDRSWIFLSIPSGCETSALFSTFEILSRLYMLDWNLIVSAAEEHHDQASQLLPGLSGKSRYLLQKYDVRERIAFMAASDLCLSVERSGGGVMDLLEALASGLAVVANKSAETEAIVENGVTGRLSAAGNPASLSNDLTFLLRHDNFLQSYRGKTREQVAERHDIHVAARRLRRMVTREDDLC</sequence>
<dbReference type="RefSeq" id="WP_142896154.1">
    <property type="nucleotide sequence ID" value="NZ_ML660054.1"/>
</dbReference>
<dbReference type="SUPFAM" id="SSF53756">
    <property type="entry name" value="UDP-Glycosyltransferase/glycogen phosphorylase"/>
    <property type="match status" value="1"/>
</dbReference>
<proteinExistence type="predicted"/>
<name>A0A545TT94_9PROT</name>
<evidence type="ECO:0000313" key="2">
    <source>
        <dbReference type="EMBL" id="TQV80440.1"/>
    </source>
</evidence>
<dbReference type="Pfam" id="PF13692">
    <property type="entry name" value="Glyco_trans_1_4"/>
    <property type="match status" value="1"/>
</dbReference>
<evidence type="ECO:0000256" key="1">
    <source>
        <dbReference type="SAM" id="MobiDB-lite"/>
    </source>
</evidence>
<dbReference type="OrthoDB" id="9790710at2"/>
<comment type="caution">
    <text evidence="2">The sequence shown here is derived from an EMBL/GenBank/DDBJ whole genome shotgun (WGS) entry which is preliminary data.</text>
</comment>
<organism evidence="2 3">
    <name type="scientific">Denitrobaculum tricleocarpae</name>
    <dbReference type="NCBI Taxonomy" id="2591009"/>
    <lineage>
        <taxon>Bacteria</taxon>
        <taxon>Pseudomonadati</taxon>
        <taxon>Pseudomonadota</taxon>
        <taxon>Alphaproteobacteria</taxon>
        <taxon>Rhodospirillales</taxon>
        <taxon>Rhodospirillaceae</taxon>
        <taxon>Denitrobaculum</taxon>
    </lineage>
</organism>
<dbReference type="Proteomes" id="UP000315252">
    <property type="component" value="Unassembled WGS sequence"/>
</dbReference>
<reference evidence="2 3" key="1">
    <citation type="submission" date="2019-06" db="EMBL/GenBank/DDBJ databases">
        <title>Whole genome sequence for Rhodospirillaceae sp. R148.</title>
        <authorList>
            <person name="Wang G."/>
        </authorList>
    </citation>
    <scope>NUCLEOTIDE SEQUENCE [LARGE SCALE GENOMIC DNA]</scope>
    <source>
        <strain evidence="2 3">R148</strain>
    </source>
</reference>
<protein>
    <submittedName>
        <fullName evidence="2">Glycosyltransferase family 4 protein</fullName>
    </submittedName>
</protein>
<gene>
    <name evidence="2" type="ORF">FKG95_09685</name>
</gene>
<feature type="region of interest" description="Disordered" evidence="1">
    <location>
        <begin position="88"/>
        <end position="110"/>
    </location>
</feature>
<accession>A0A545TT94</accession>
<dbReference type="AlphaFoldDB" id="A0A545TT94"/>
<dbReference type="GO" id="GO:0016740">
    <property type="term" value="F:transferase activity"/>
    <property type="evidence" value="ECO:0007669"/>
    <property type="project" value="UniProtKB-KW"/>
</dbReference>
<keyword evidence="2" id="KW-0808">Transferase</keyword>